<evidence type="ECO:0000313" key="3">
    <source>
        <dbReference type="Proteomes" id="UP001177003"/>
    </source>
</evidence>
<accession>A0AA35ZGU6</accession>
<dbReference type="AlphaFoldDB" id="A0AA35ZGU6"/>
<dbReference type="Proteomes" id="UP001177003">
    <property type="component" value="Chromosome 7"/>
</dbReference>
<dbReference type="EMBL" id="OX465083">
    <property type="protein sequence ID" value="CAI9292356.1"/>
    <property type="molecule type" value="Genomic_DNA"/>
</dbReference>
<sequence>MSYLYITILTFEIKKVVKMQAIKEKISDIRGLRKSKSDTREEQHQAELERAQSDQLAQEARLIRQAEAAMGLQTEEFIYHGPKLTGDHLNKTGYGNGLNNRHVADHSNAREHNGYDGAYATSPNHDSRKMAIHHKCL</sequence>
<evidence type="ECO:0000313" key="2">
    <source>
        <dbReference type="EMBL" id="CAI9292356.1"/>
    </source>
</evidence>
<name>A0AA35ZGU6_LACSI</name>
<organism evidence="2 3">
    <name type="scientific">Lactuca saligna</name>
    <name type="common">Willowleaf lettuce</name>
    <dbReference type="NCBI Taxonomy" id="75948"/>
    <lineage>
        <taxon>Eukaryota</taxon>
        <taxon>Viridiplantae</taxon>
        <taxon>Streptophyta</taxon>
        <taxon>Embryophyta</taxon>
        <taxon>Tracheophyta</taxon>
        <taxon>Spermatophyta</taxon>
        <taxon>Magnoliopsida</taxon>
        <taxon>eudicotyledons</taxon>
        <taxon>Gunneridae</taxon>
        <taxon>Pentapetalae</taxon>
        <taxon>asterids</taxon>
        <taxon>campanulids</taxon>
        <taxon>Asterales</taxon>
        <taxon>Asteraceae</taxon>
        <taxon>Cichorioideae</taxon>
        <taxon>Cichorieae</taxon>
        <taxon>Lactucinae</taxon>
        <taxon>Lactuca</taxon>
    </lineage>
</organism>
<feature type="region of interest" description="Disordered" evidence="1">
    <location>
        <begin position="33"/>
        <end position="53"/>
    </location>
</feature>
<feature type="compositionally biased region" description="Basic and acidic residues" evidence="1">
    <location>
        <begin position="33"/>
        <end position="52"/>
    </location>
</feature>
<reference evidence="2" key="1">
    <citation type="submission" date="2023-04" db="EMBL/GenBank/DDBJ databases">
        <authorList>
            <person name="Vijverberg K."/>
            <person name="Xiong W."/>
            <person name="Schranz E."/>
        </authorList>
    </citation>
    <scope>NUCLEOTIDE SEQUENCE</scope>
</reference>
<evidence type="ECO:0000256" key="1">
    <source>
        <dbReference type="SAM" id="MobiDB-lite"/>
    </source>
</evidence>
<proteinExistence type="predicted"/>
<keyword evidence="3" id="KW-1185">Reference proteome</keyword>
<protein>
    <submittedName>
        <fullName evidence="2">Uncharacterized protein</fullName>
    </submittedName>
</protein>
<gene>
    <name evidence="2" type="ORF">LSALG_LOCUS31434</name>
</gene>